<name>A0A8J5N3A4_HOMAM</name>
<comment type="caution">
    <text evidence="1">The sequence shown here is derived from an EMBL/GenBank/DDBJ whole genome shotgun (WGS) entry which is preliminary data.</text>
</comment>
<dbReference type="AlphaFoldDB" id="A0A8J5N3A4"/>
<keyword evidence="2" id="KW-1185">Reference proteome</keyword>
<dbReference type="EMBL" id="JAHLQT010011312">
    <property type="protein sequence ID" value="KAG7172403.1"/>
    <property type="molecule type" value="Genomic_DNA"/>
</dbReference>
<sequence length="83" mass="9143">MCLLYNTNSEAAYSRVSSTTPTVRRSSCLLYNTNSGAAYSLVSTNSRPTAMCLLYNTNKVLKVWQSGSGEINKLSWVSSFYLA</sequence>
<gene>
    <name evidence="1" type="ORF">Hamer_G025304</name>
</gene>
<accession>A0A8J5N3A4</accession>
<dbReference type="Proteomes" id="UP000747542">
    <property type="component" value="Unassembled WGS sequence"/>
</dbReference>
<organism evidence="1 2">
    <name type="scientific">Homarus americanus</name>
    <name type="common">American lobster</name>
    <dbReference type="NCBI Taxonomy" id="6706"/>
    <lineage>
        <taxon>Eukaryota</taxon>
        <taxon>Metazoa</taxon>
        <taxon>Ecdysozoa</taxon>
        <taxon>Arthropoda</taxon>
        <taxon>Crustacea</taxon>
        <taxon>Multicrustacea</taxon>
        <taxon>Malacostraca</taxon>
        <taxon>Eumalacostraca</taxon>
        <taxon>Eucarida</taxon>
        <taxon>Decapoda</taxon>
        <taxon>Pleocyemata</taxon>
        <taxon>Astacidea</taxon>
        <taxon>Nephropoidea</taxon>
        <taxon>Nephropidae</taxon>
        <taxon>Homarus</taxon>
    </lineage>
</organism>
<evidence type="ECO:0000313" key="2">
    <source>
        <dbReference type="Proteomes" id="UP000747542"/>
    </source>
</evidence>
<evidence type="ECO:0000313" key="1">
    <source>
        <dbReference type="EMBL" id="KAG7172403.1"/>
    </source>
</evidence>
<reference evidence="1" key="1">
    <citation type="journal article" date="2021" name="Sci. Adv.">
        <title>The American lobster genome reveals insights on longevity, neural, and immune adaptations.</title>
        <authorList>
            <person name="Polinski J.M."/>
            <person name="Zimin A.V."/>
            <person name="Clark K.F."/>
            <person name="Kohn A.B."/>
            <person name="Sadowski N."/>
            <person name="Timp W."/>
            <person name="Ptitsyn A."/>
            <person name="Khanna P."/>
            <person name="Romanova D.Y."/>
            <person name="Williams P."/>
            <person name="Greenwood S.J."/>
            <person name="Moroz L.L."/>
            <person name="Walt D.R."/>
            <person name="Bodnar A.G."/>
        </authorList>
    </citation>
    <scope>NUCLEOTIDE SEQUENCE</scope>
    <source>
        <strain evidence="1">GMGI-L3</strain>
    </source>
</reference>
<protein>
    <submittedName>
        <fullName evidence="1">Uncharacterized protein</fullName>
    </submittedName>
</protein>
<proteinExistence type="predicted"/>